<dbReference type="STRING" id="388467.A19Y_3194"/>
<dbReference type="PATRIC" id="fig|388467.6.peg.3139"/>
<feature type="domain" description="Putative restriction endonuclease" evidence="1">
    <location>
        <begin position="13"/>
        <end position="196"/>
    </location>
</feature>
<dbReference type="InterPro" id="IPR011335">
    <property type="entry name" value="Restrct_endonuc-II-like"/>
</dbReference>
<dbReference type="InterPro" id="IPR008538">
    <property type="entry name" value="Uma2"/>
</dbReference>
<gene>
    <name evidence="2" type="ORF">A19Y_3194</name>
</gene>
<accession>A0A073CJW4</accession>
<proteinExistence type="predicted"/>
<protein>
    <recommendedName>
        <fullName evidence="1">Putative restriction endonuclease domain-containing protein</fullName>
    </recommendedName>
</protein>
<dbReference type="Gene3D" id="3.90.1570.10">
    <property type="entry name" value="tt1808, chain A"/>
    <property type="match status" value="1"/>
</dbReference>
<dbReference type="CDD" id="cd06260">
    <property type="entry name" value="DUF820-like"/>
    <property type="match status" value="1"/>
</dbReference>
<dbReference type="eggNOG" id="COG4636">
    <property type="taxonomic scope" value="Bacteria"/>
</dbReference>
<dbReference type="RefSeq" id="WP_042155276.1">
    <property type="nucleotide sequence ID" value="NZ_CM002803.1"/>
</dbReference>
<dbReference type="Proteomes" id="UP000027395">
    <property type="component" value="Chromosome"/>
</dbReference>
<dbReference type="Pfam" id="PF05685">
    <property type="entry name" value="Uma2"/>
    <property type="match status" value="1"/>
</dbReference>
<dbReference type="AlphaFoldDB" id="A0A073CJW4"/>
<evidence type="ECO:0000259" key="1">
    <source>
        <dbReference type="Pfam" id="PF05685"/>
    </source>
</evidence>
<keyword evidence="3" id="KW-1185">Reference proteome</keyword>
<evidence type="ECO:0000313" key="2">
    <source>
        <dbReference type="EMBL" id="KEI68003.1"/>
    </source>
</evidence>
<dbReference type="GeneID" id="77288359"/>
<organism evidence="2 3">
    <name type="scientific">Planktothrix agardhii (strain NIVA-CYA 126/8)</name>
    <dbReference type="NCBI Taxonomy" id="388467"/>
    <lineage>
        <taxon>Bacteria</taxon>
        <taxon>Bacillati</taxon>
        <taxon>Cyanobacteriota</taxon>
        <taxon>Cyanophyceae</taxon>
        <taxon>Oscillatoriophycideae</taxon>
        <taxon>Oscillatoriales</taxon>
        <taxon>Microcoleaceae</taxon>
        <taxon>Planktothrix</taxon>
    </lineage>
</organism>
<dbReference type="PANTHER" id="PTHR34107">
    <property type="entry name" value="SLL0198 PROTEIN-RELATED"/>
    <property type="match status" value="1"/>
</dbReference>
<name>A0A073CJW4_PLAA1</name>
<dbReference type="InterPro" id="IPR012296">
    <property type="entry name" value="Nuclease_put_TT1808"/>
</dbReference>
<dbReference type="PANTHER" id="PTHR34107:SF2">
    <property type="entry name" value="SLL0888 PROTEIN"/>
    <property type="match status" value="1"/>
</dbReference>
<dbReference type="EMBL" id="CM002803">
    <property type="protein sequence ID" value="KEI68003.1"/>
    <property type="molecule type" value="Genomic_DNA"/>
</dbReference>
<dbReference type="HOGENOM" id="CLU_076312_5_0_3"/>
<dbReference type="SUPFAM" id="SSF52980">
    <property type="entry name" value="Restriction endonuclease-like"/>
    <property type="match status" value="1"/>
</dbReference>
<evidence type="ECO:0000313" key="3">
    <source>
        <dbReference type="Proteomes" id="UP000027395"/>
    </source>
</evidence>
<reference evidence="2 3" key="1">
    <citation type="journal article" date="2014" name="Appl. Environ. Microbiol.">
        <title>Elucidation of insertion elements encoded on plasmids and in vitro construction of shuttle vectors from the toxic cyanobacterium Planktothrix.</title>
        <authorList>
            <person name="Christiansen G."/>
            <person name="Goesmann A."/>
            <person name="Kurmayer R."/>
        </authorList>
    </citation>
    <scope>NUCLEOTIDE SEQUENCE [LARGE SCALE GENOMIC DNA]</scope>
    <source>
        <strain evidence="2 3">NIVA-CYA 126/8</strain>
    </source>
</reference>
<sequence>MIQAISTTVTFDEFIAGYPERSEYHYELHNGEIVEMPKPTGKHSRVAGFLIAELNFEIRRLKLPYFIPKESVIKSARDQSGYEPDVIVIDEGRVIDNPRWEKESVITQGSSVPLVVEVVSTNWSDDYALKLEEYEILGIYEYWIIDYLGLGGRRFIGNPKRPTISVYQLVEGEYQLHQFRENQRIESLIFPDLNLTALEIFQAGK</sequence>